<evidence type="ECO:0000256" key="7">
    <source>
        <dbReference type="SAM" id="MobiDB-lite"/>
    </source>
</evidence>
<dbReference type="GeneID" id="89454906"/>
<evidence type="ECO:0000313" key="9">
    <source>
        <dbReference type="EMBL" id="MDP2523374.1"/>
    </source>
</evidence>
<dbReference type="Proteomes" id="UP001169862">
    <property type="component" value="Unassembled WGS sequence"/>
</dbReference>
<dbReference type="EMBL" id="JAUYVO010000008">
    <property type="protein sequence ID" value="MDP2523374.1"/>
    <property type="molecule type" value="Genomic_DNA"/>
</dbReference>
<dbReference type="AlphaFoldDB" id="A0AAW7XLC0"/>
<keyword evidence="6 8" id="KW-0449">Lipoprotein</keyword>
<sequence>MKQRCILFVGILLLAGCGQKGPLYLPKAEAEKAPEGQETQPLEATSKAVAE</sequence>
<dbReference type="GO" id="GO:0009279">
    <property type="term" value="C:cell outer membrane"/>
    <property type="evidence" value="ECO:0007669"/>
    <property type="project" value="UniProtKB-SubCell"/>
</dbReference>
<evidence type="ECO:0000313" key="11">
    <source>
        <dbReference type="Proteomes" id="UP001177341"/>
    </source>
</evidence>
<protein>
    <submittedName>
        <fullName evidence="8">Lipoprotein</fullName>
    </submittedName>
</protein>
<evidence type="ECO:0000313" key="10">
    <source>
        <dbReference type="Proteomes" id="UP001169862"/>
    </source>
</evidence>
<accession>A0AAW7XLC0</accession>
<evidence type="ECO:0000256" key="2">
    <source>
        <dbReference type="ARBA" id="ARBA00022729"/>
    </source>
</evidence>
<gene>
    <name evidence="8" type="ORF">Q4490_09125</name>
    <name evidence="9" type="ORF">Q8W30_12410</name>
</gene>
<dbReference type="NCBIfam" id="NF047847">
    <property type="entry name" value="SS_mature_LptM"/>
    <property type="match status" value="1"/>
</dbReference>
<proteinExistence type="predicted"/>
<dbReference type="Pfam" id="PF13627">
    <property type="entry name" value="LptM_cons"/>
    <property type="match status" value="1"/>
</dbReference>
<evidence type="ECO:0000256" key="4">
    <source>
        <dbReference type="ARBA" id="ARBA00023139"/>
    </source>
</evidence>
<keyword evidence="3" id="KW-0472">Membrane</keyword>
<name>A0AAW7XLC0_9GAMM</name>
<comment type="caution">
    <text evidence="8">The sequence shown here is derived from an EMBL/GenBank/DDBJ whole genome shotgun (WGS) entry which is preliminary data.</text>
</comment>
<evidence type="ECO:0000256" key="1">
    <source>
        <dbReference type="ARBA" id="ARBA00004459"/>
    </source>
</evidence>
<evidence type="ECO:0000256" key="5">
    <source>
        <dbReference type="ARBA" id="ARBA00023237"/>
    </source>
</evidence>
<feature type="region of interest" description="Disordered" evidence="7">
    <location>
        <begin position="29"/>
        <end position="51"/>
    </location>
</feature>
<evidence type="ECO:0000256" key="6">
    <source>
        <dbReference type="ARBA" id="ARBA00023288"/>
    </source>
</evidence>
<dbReference type="Proteomes" id="UP001177341">
    <property type="component" value="Unassembled WGS sequence"/>
</dbReference>
<keyword evidence="5" id="KW-0998">Cell outer membrane</keyword>
<keyword evidence="2" id="KW-0732">Signal</keyword>
<comment type="subcellular location">
    <subcellularLocation>
        <location evidence="1">Cell outer membrane</location>
        <topology evidence="1">Lipid-anchor</topology>
    </subcellularLocation>
</comment>
<organism evidence="8 10">
    <name type="scientific">Neptunomonas phycophila</name>
    <dbReference type="NCBI Taxonomy" id="1572645"/>
    <lineage>
        <taxon>Bacteria</taxon>
        <taxon>Pseudomonadati</taxon>
        <taxon>Pseudomonadota</taxon>
        <taxon>Gammaproteobacteria</taxon>
        <taxon>Oceanospirillales</taxon>
        <taxon>Oceanospirillaceae</taxon>
        <taxon>Neptunomonas</taxon>
    </lineage>
</organism>
<dbReference type="RefSeq" id="WP_083609879.1">
    <property type="nucleotide sequence ID" value="NZ_CAXPFL010000030.1"/>
</dbReference>
<dbReference type="InterPro" id="IPR032831">
    <property type="entry name" value="LptM_cons"/>
</dbReference>
<keyword evidence="4" id="KW-0564">Palmitate</keyword>
<reference evidence="8" key="1">
    <citation type="submission" date="2023-07" db="EMBL/GenBank/DDBJ databases">
        <title>Genome content predicts the carbon catabolic preferences of heterotrophic bacteria.</title>
        <authorList>
            <person name="Gralka M."/>
        </authorList>
    </citation>
    <scope>NUCLEOTIDE SEQUENCE</scope>
    <source>
        <strain evidence="9">5G01</strain>
        <strain evidence="8">I2M16</strain>
    </source>
</reference>
<evidence type="ECO:0000313" key="8">
    <source>
        <dbReference type="EMBL" id="MDO6453728.1"/>
    </source>
</evidence>
<dbReference type="PROSITE" id="PS51257">
    <property type="entry name" value="PROKAR_LIPOPROTEIN"/>
    <property type="match status" value="1"/>
</dbReference>
<dbReference type="EMBL" id="JAUOPG010000005">
    <property type="protein sequence ID" value="MDO6453728.1"/>
    <property type="molecule type" value="Genomic_DNA"/>
</dbReference>
<keyword evidence="11" id="KW-1185">Reference proteome</keyword>
<evidence type="ECO:0000256" key="3">
    <source>
        <dbReference type="ARBA" id="ARBA00023136"/>
    </source>
</evidence>